<proteinExistence type="predicted"/>
<evidence type="ECO:0000313" key="1">
    <source>
        <dbReference type="EMBL" id="KAJ2931129.1"/>
    </source>
</evidence>
<gene>
    <name evidence="1" type="ORF">H1R20_g5905</name>
</gene>
<dbReference type="EMBL" id="JANBPK010000810">
    <property type="protein sequence ID" value="KAJ2931129.1"/>
    <property type="molecule type" value="Genomic_DNA"/>
</dbReference>
<keyword evidence="2" id="KW-1185">Reference proteome</keyword>
<feature type="non-terminal residue" evidence="1">
    <location>
        <position position="380"/>
    </location>
</feature>
<reference evidence="1" key="1">
    <citation type="submission" date="2022-06" db="EMBL/GenBank/DDBJ databases">
        <title>Genome Sequence of Candolleomyces eurysporus.</title>
        <authorList>
            <person name="Buettner E."/>
        </authorList>
    </citation>
    <scope>NUCLEOTIDE SEQUENCE</scope>
    <source>
        <strain evidence="1">VTCC 930004</strain>
    </source>
</reference>
<protein>
    <submittedName>
        <fullName evidence="1">Uncharacterized protein</fullName>
    </submittedName>
</protein>
<dbReference type="AlphaFoldDB" id="A0A9W8JBS0"/>
<dbReference type="Proteomes" id="UP001140091">
    <property type="component" value="Unassembled WGS sequence"/>
</dbReference>
<organism evidence="1 2">
    <name type="scientific">Candolleomyces eurysporus</name>
    <dbReference type="NCBI Taxonomy" id="2828524"/>
    <lineage>
        <taxon>Eukaryota</taxon>
        <taxon>Fungi</taxon>
        <taxon>Dikarya</taxon>
        <taxon>Basidiomycota</taxon>
        <taxon>Agaricomycotina</taxon>
        <taxon>Agaricomycetes</taxon>
        <taxon>Agaricomycetidae</taxon>
        <taxon>Agaricales</taxon>
        <taxon>Agaricineae</taxon>
        <taxon>Psathyrellaceae</taxon>
        <taxon>Candolleomyces</taxon>
    </lineage>
</organism>
<accession>A0A9W8JBS0</accession>
<comment type="caution">
    <text evidence="1">The sequence shown here is derived from an EMBL/GenBank/DDBJ whole genome shotgun (WGS) entry which is preliminary data.</text>
</comment>
<sequence length="380" mass="42973">MRKPETALLDRLLLSMQALLKDLIQGGEEARYLLFEGCDIIESPGLKELFIHRICRAMALIGYNIPILSLREKIVKMLQILKTTQIHSSFRRFAMARGWGGIVGAIQISCTKSHLDEMVQLCSTEKPHLQGPPLEGIRRVPFKKPQNIPLVLSTSLSDTQANPFIKGSSKLLEDAAAEMEQPAVVDSHDLQSLQKKKDLALRLLQKHRQRVRNKKLEQHKTTTQKACDSYFETCFKLAQESQWPCKPYYKKIYLGLVPHLLACVKGVESYAFSAKAEAKKRLRGDEKWDYDETRKMTNEMVAIIKGCKKLGSQLDPSSDVHVHQDTSGLKQLVREVEALVNRMPSGACPDIHFNLQLAIKGIITEPKRGGRLLHMERLAS</sequence>
<dbReference type="OrthoDB" id="3156807at2759"/>
<name>A0A9W8JBS0_9AGAR</name>
<evidence type="ECO:0000313" key="2">
    <source>
        <dbReference type="Proteomes" id="UP001140091"/>
    </source>
</evidence>